<dbReference type="Proteomes" id="UP001474181">
    <property type="component" value="Unassembled WGS sequence"/>
</dbReference>
<evidence type="ECO:0000256" key="1">
    <source>
        <dbReference type="SAM" id="MobiDB-lite"/>
    </source>
</evidence>
<dbReference type="InterPro" id="IPR041413">
    <property type="entry name" value="MLTR_LBD"/>
</dbReference>
<proteinExistence type="predicted"/>
<dbReference type="EMBL" id="JBEPEK010000598">
    <property type="protein sequence ID" value="MER7186466.1"/>
    <property type="molecule type" value="Genomic_DNA"/>
</dbReference>
<evidence type="ECO:0000313" key="3">
    <source>
        <dbReference type="EMBL" id="MER7186466.1"/>
    </source>
</evidence>
<protein>
    <recommendedName>
        <fullName evidence="2">MmyB-like transcription regulator ligand binding domain-containing protein</fullName>
    </recommendedName>
</protein>
<keyword evidence="4" id="KW-1185">Reference proteome</keyword>
<feature type="region of interest" description="Disordered" evidence="1">
    <location>
        <begin position="26"/>
        <end position="63"/>
    </location>
</feature>
<feature type="domain" description="MmyB-like transcription regulator ligand binding" evidence="2">
    <location>
        <begin position="2"/>
        <end position="39"/>
    </location>
</feature>
<comment type="caution">
    <text evidence="3">The sequence shown here is derived from an EMBL/GenBank/DDBJ whole genome shotgun (WGS) entry which is preliminary data.</text>
</comment>
<accession>A0ABV1XBU1</accession>
<name>A0ABV1XBU1_9ACTN</name>
<reference evidence="3 4" key="1">
    <citation type="submission" date="2024-06" db="EMBL/GenBank/DDBJ databases">
        <title>The Natural Products Discovery Center: Release of the First 8490 Sequenced Strains for Exploring Actinobacteria Biosynthetic Diversity.</title>
        <authorList>
            <person name="Kalkreuter E."/>
            <person name="Kautsar S.A."/>
            <person name="Yang D."/>
            <person name="Bader C.D."/>
            <person name="Teijaro C.N."/>
            <person name="Fluegel L."/>
            <person name="Davis C.M."/>
            <person name="Simpson J.R."/>
            <person name="Lauterbach L."/>
            <person name="Steele A.D."/>
            <person name="Gui C."/>
            <person name="Meng S."/>
            <person name="Li G."/>
            <person name="Viehrig K."/>
            <person name="Ye F."/>
            <person name="Su P."/>
            <person name="Kiefer A.F."/>
            <person name="Nichols A."/>
            <person name="Cepeda A.J."/>
            <person name="Yan W."/>
            <person name="Fan B."/>
            <person name="Jiang Y."/>
            <person name="Adhikari A."/>
            <person name="Zheng C.-J."/>
            <person name="Schuster L."/>
            <person name="Cowan T.M."/>
            <person name="Smanski M.J."/>
            <person name="Chevrette M.G."/>
            <person name="De Carvalho L.P.S."/>
            <person name="Shen B."/>
        </authorList>
    </citation>
    <scope>NUCLEOTIDE SEQUENCE [LARGE SCALE GENOMIC DNA]</scope>
    <source>
        <strain evidence="3 4">NPDC000234</strain>
    </source>
</reference>
<dbReference type="Pfam" id="PF17765">
    <property type="entry name" value="MLTR_LBD"/>
    <property type="match status" value="1"/>
</dbReference>
<sequence length="102" mass="11414">MADELLAGSGDFARLWNSHELRVDHHNHQKVQHPQVGPIPTAAAGRPTCSRGQAGEGRQRRCPTRVRSAGAFMPGCRHRVHPWNGSWWWVSPARANPRSPRP</sequence>
<evidence type="ECO:0000313" key="4">
    <source>
        <dbReference type="Proteomes" id="UP001474181"/>
    </source>
</evidence>
<organism evidence="3 4">
    <name type="scientific">Streptomyces hyaluromycini</name>
    <dbReference type="NCBI Taxonomy" id="1377993"/>
    <lineage>
        <taxon>Bacteria</taxon>
        <taxon>Bacillati</taxon>
        <taxon>Actinomycetota</taxon>
        <taxon>Actinomycetes</taxon>
        <taxon>Kitasatosporales</taxon>
        <taxon>Streptomycetaceae</taxon>
        <taxon>Streptomyces</taxon>
    </lineage>
</organism>
<dbReference type="RefSeq" id="WP_350790176.1">
    <property type="nucleotide sequence ID" value="NZ_JBEPEK010000598.1"/>
</dbReference>
<evidence type="ECO:0000259" key="2">
    <source>
        <dbReference type="Pfam" id="PF17765"/>
    </source>
</evidence>
<gene>
    <name evidence="3" type="ORF">ABT404_44590</name>
</gene>